<gene>
    <name evidence="2" type="ORF">MW046_01685</name>
</gene>
<dbReference type="SUPFAM" id="SSF46785">
    <property type="entry name" value="Winged helix' DNA-binding domain"/>
    <property type="match status" value="1"/>
</dbReference>
<dbReference type="RefSeq" id="WP_247993840.1">
    <property type="nucleotide sequence ID" value="NZ_CP096019.1"/>
</dbReference>
<evidence type="ECO:0000313" key="2">
    <source>
        <dbReference type="EMBL" id="UPM43172.1"/>
    </source>
</evidence>
<sequence>MPHPNTTDRPTPVIVATGEILRTLTPPTLASLLVMYDTTTEDQAEIAAAIGRTQSTVSSYIRSLASLPVPLIAKRGSRYTVTDAGESIIGLISGMMDRLGCDLHAVEWQEEADKDAVAGMLTPLHDSRSTLPFLLLDSLYERSDLDGLIGTPQPVWIDDVVSDIDTRRQERGESVTTKQVRQAVQRFNEAEVLSFDGSQIELTEKGQEHVRLFHEITQLLREQDKINVSDGAEGNALTAGNDTKNRSESGESHRLPTGEDEHSHRQSVTGDITNQFQPQGFSGGQPQPTGKRNIQESPTVVLGYCVTREDTNDTPHDQQEVQPILPIREMTAEELLARLSRIVDEHDTSRQLTPYWLLDVDSGVYPLGPVEETENQSHN</sequence>
<dbReference type="AlphaFoldDB" id="A0A8U0A280"/>
<feature type="compositionally biased region" description="Basic and acidic residues" evidence="1">
    <location>
        <begin position="243"/>
        <end position="264"/>
    </location>
</feature>
<dbReference type="EMBL" id="CP096019">
    <property type="protein sequence ID" value="UPM43172.1"/>
    <property type="molecule type" value="Genomic_DNA"/>
</dbReference>
<dbReference type="GeneID" id="71926718"/>
<name>A0A8U0A280_9EURY</name>
<organism evidence="2 3">
    <name type="scientific">Halocatena salina</name>
    <dbReference type="NCBI Taxonomy" id="2934340"/>
    <lineage>
        <taxon>Archaea</taxon>
        <taxon>Methanobacteriati</taxon>
        <taxon>Methanobacteriota</taxon>
        <taxon>Stenosarchaea group</taxon>
        <taxon>Halobacteria</taxon>
        <taxon>Halobacteriales</taxon>
        <taxon>Natronomonadaceae</taxon>
        <taxon>Halocatena</taxon>
    </lineage>
</organism>
<protein>
    <submittedName>
        <fullName evidence="2">Uncharacterized protein</fullName>
    </submittedName>
</protein>
<dbReference type="Proteomes" id="UP000831768">
    <property type="component" value="Chromosome"/>
</dbReference>
<proteinExistence type="predicted"/>
<keyword evidence="3" id="KW-1185">Reference proteome</keyword>
<dbReference type="InterPro" id="IPR036390">
    <property type="entry name" value="WH_DNA-bd_sf"/>
</dbReference>
<reference evidence="2" key="1">
    <citation type="submission" date="2022-04" db="EMBL/GenBank/DDBJ databases">
        <title>Halocatena sp. nov., isolated from a salt lake.</title>
        <authorList>
            <person name="Cui H.-L."/>
        </authorList>
    </citation>
    <scope>NUCLEOTIDE SEQUENCE</scope>
    <source>
        <strain evidence="2">AD-1</strain>
    </source>
</reference>
<dbReference type="KEGG" id="haad:MW046_01685"/>
<accession>A0A8U0A280</accession>
<evidence type="ECO:0000256" key="1">
    <source>
        <dbReference type="SAM" id="MobiDB-lite"/>
    </source>
</evidence>
<evidence type="ECO:0000313" key="3">
    <source>
        <dbReference type="Proteomes" id="UP000831768"/>
    </source>
</evidence>
<feature type="region of interest" description="Disordered" evidence="1">
    <location>
        <begin position="231"/>
        <end position="295"/>
    </location>
</feature>
<feature type="compositionally biased region" description="Low complexity" evidence="1">
    <location>
        <begin position="275"/>
        <end position="288"/>
    </location>
</feature>